<evidence type="ECO:0000313" key="3">
    <source>
        <dbReference type="EMBL" id="KAF4502829.1"/>
    </source>
</evidence>
<feature type="region of interest" description="Disordered" evidence="2">
    <location>
        <begin position="1"/>
        <end position="29"/>
    </location>
</feature>
<organism evidence="3 4">
    <name type="scientific">Fusarium agapanthi</name>
    <dbReference type="NCBI Taxonomy" id="1803897"/>
    <lineage>
        <taxon>Eukaryota</taxon>
        <taxon>Fungi</taxon>
        <taxon>Dikarya</taxon>
        <taxon>Ascomycota</taxon>
        <taxon>Pezizomycotina</taxon>
        <taxon>Sordariomycetes</taxon>
        <taxon>Hypocreomycetidae</taxon>
        <taxon>Hypocreales</taxon>
        <taxon>Nectriaceae</taxon>
        <taxon>Fusarium</taxon>
        <taxon>Fusarium fujikuroi species complex</taxon>
    </lineage>
</organism>
<dbReference type="SUPFAM" id="SSF161270">
    <property type="entry name" value="PspA lactotransferrin-binding region"/>
    <property type="match status" value="1"/>
</dbReference>
<protein>
    <submittedName>
        <fullName evidence="3">Uncharacterized protein</fullName>
    </submittedName>
</protein>
<evidence type="ECO:0000313" key="4">
    <source>
        <dbReference type="Proteomes" id="UP000737391"/>
    </source>
</evidence>
<proteinExistence type="predicted"/>
<feature type="coiled-coil region" evidence="1">
    <location>
        <begin position="82"/>
        <end position="116"/>
    </location>
</feature>
<accession>A0A9P5BIT3</accession>
<dbReference type="OrthoDB" id="5069223at2759"/>
<dbReference type="Proteomes" id="UP000737391">
    <property type="component" value="Unassembled WGS sequence"/>
</dbReference>
<evidence type="ECO:0000256" key="2">
    <source>
        <dbReference type="SAM" id="MobiDB-lite"/>
    </source>
</evidence>
<comment type="caution">
    <text evidence="3">The sequence shown here is derived from an EMBL/GenBank/DDBJ whole genome shotgun (WGS) entry which is preliminary data.</text>
</comment>
<gene>
    <name evidence="3" type="ORF">FAGAP_939</name>
</gene>
<dbReference type="EMBL" id="LUFC02000054">
    <property type="protein sequence ID" value="KAF4502829.1"/>
    <property type="molecule type" value="Genomic_DNA"/>
</dbReference>
<reference evidence="3" key="1">
    <citation type="submission" date="2020-01" db="EMBL/GenBank/DDBJ databases">
        <title>Identification and distribution of gene clusters putatively required for synthesis of sphingolipid metabolism inhibitors in phylogenetically diverse species of the filamentous fungus Fusarium.</title>
        <authorList>
            <person name="Kim H.-S."/>
            <person name="Busman M."/>
            <person name="Brown D.W."/>
            <person name="Divon H."/>
            <person name="Uhlig S."/>
            <person name="Proctor R.H."/>
        </authorList>
    </citation>
    <scope>NUCLEOTIDE SEQUENCE</scope>
    <source>
        <strain evidence="3">NRRL 31653</strain>
    </source>
</reference>
<feature type="compositionally biased region" description="Basic residues" evidence="2">
    <location>
        <begin position="1"/>
        <end position="12"/>
    </location>
</feature>
<evidence type="ECO:0000256" key="1">
    <source>
        <dbReference type="SAM" id="Coils"/>
    </source>
</evidence>
<sequence length="134" mass="15279">MEQGLRSRRQKLKEREDMASNLRGQVSDPETTEAVLAEIEAWINNCPEGVGIMKKRIDEMKSDAASRKKSMGEESKCLREKLGTVEAECDHIRKEVKQLEDQIASHEKELKAMLATEQHLAHIKRSCAEFAKSR</sequence>
<name>A0A9P5BIT3_9HYPO</name>
<keyword evidence="4" id="KW-1185">Reference proteome</keyword>
<keyword evidence="1" id="KW-0175">Coiled coil</keyword>
<dbReference type="AlphaFoldDB" id="A0A9P5BIT3"/>